<name>A0AAD1KSK6_9ACTN</name>
<dbReference type="EMBL" id="AP024747">
    <property type="protein sequence ID" value="BCY26429.1"/>
    <property type="molecule type" value="Genomic_DNA"/>
</dbReference>
<evidence type="ECO:0000313" key="3">
    <source>
        <dbReference type="Proteomes" id="UP000825072"/>
    </source>
</evidence>
<keyword evidence="1" id="KW-0472">Membrane</keyword>
<dbReference type="PROSITE" id="PS51257">
    <property type="entry name" value="PROKAR_LIPOPROTEIN"/>
    <property type="match status" value="1"/>
</dbReference>
<evidence type="ECO:0000256" key="1">
    <source>
        <dbReference type="SAM" id="Phobius"/>
    </source>
</evidence>
<dbReference type="AlphaFoldDB" id="A0AAD1KSK6"/>
<protein>
    <submittedName>
        <fullName evidence="2">Uncharacterized protein</fullName>
    </submittedName>
</protein>
<reference evidence="2" key="1">
    <citation type="submission" date="2021-06" db="EMBL/GenBank/DDBJ databases">
        <title>Genome sequence of Cutibacterium modestum strain KB17-24694.</title>
        <authorList>
            <person name="Dekio I."/>
            <person name="Asahina A."/>
            <person name="Nishida M."/>
        </authorList>
    </citation>
    <scope>NUCLEOTIDE SEQUENCE</scope>
    <source>
        <strain evidence="2">KB17-24694</strain>
    </source>
</reference>
<dbReference type="Proteomes" id="UP000825072">
    <property type="component" value="Chromosome 1"/>
</dbReference>
<dbReference type="RefSeq" id="WP_002528308.1">
    <property type="nucleotide sequence ID" value="NZ_AP024747.1"/>
</dbReference>
<organism evidence="2 3">
    <name type="scientific">Cutibacterium modestum</name>
    <dbReference type="NCBI Taxonomy" id="2559073"/>
    <lineage>
        <taxon>Bacteria</taxon>
        <taxon>Bacillati</taxon>
        <taxon>Actinomycetota</taxon>
        <taxon>Actinomycetes</taxon>
        <taxon>Propionibacteriales</taxon>
        <taxon>Propionibacteriaceae</taxon>
        <taxon>Cutibacterium</taxon>
    </lineage>
</organism>
<keyword evidence="1" id="KW-1133">Transmembrane helix</keyword>
<feature type="transmembrane region" description="Helical" evidence="1">
    <location>
        <begin position="47"/>
        <end position="69"/>
    </location>
</feature>
<feature type="transmembrane region" description="Helical" evidence="1">
    <location>
        <begin position="106"/>
        <end position="122"/>
    </location>
</feature>
<accession>A0AAD1KSK6</accession>
<feature type="transmembrane region" description="Helical" evidence="1">
    <location>
        <begin position="15"/>
        <end position="41"/>
    </location>
</feature>
<keyword evidence="1" id="KW-0812">Transmembrane</keyword>
<feature type="transmembrane region" description="Helical" evidence="1">
    <location>
        <begin position="76"/>
        <end position="94"/>
    </location>
</feature>
<gene>
    <name evidence="2" type="ORF">KB1_24190</name>
</gene>
<evidence type="ECO:0000313" key="2">
    <source>
        <dbReference type="EMBL" id="BCY26429.1"/>
    </source>
</evidence>
<dbReference type="GeneID" id="92881570"/>
<proteinExistence type="predicted"/>
<sequence>MTQQRTSTVSSAPKALTICVWVAVGSVVIQAVLACFMLSGVHGLGDMHMGFGIVTLLATIVAAVLAVMWKHRGGPSAVVGHAVGMAVLILVQYVLGELSSGGATKWIHVVLGVVIVTGLLVLPQSVGKNSNK</sequence>